<evidence type="ECO:0000313" key="2">
    <source>
        <dbReference type="Proteomes" id="UP000279491"/>
    </source>
</evidence>
<sequence>MKTMKPQEIKHGDIHCFTSCGFNCKAAVLEQVTDHYNLLLLEVGDGWKVRTWHNCGWNAELVHELSGLFLNDQTIRTNPQQVIHDEVKPEYRYYCYNYSGDNTSQIRAYGATPKAAIESAIDQAIKRSDAYVELVNKLRGSKKDSIVERCQAGAIAALGLLAKGHGVTKANDAFELYAGHSLAFSDRLDMIRILEFYAKGGK</sequence>
<organism evidence="1">
    <name type="scientific">Cronobacter phage CS01</name>
    <dbReference type="NCBI Taxonomy" id="2496544"/>
    <lineage>
        <taxon>Viruses</taxon>
        <taxon>Duplodnaviria</taxon>
        <taxon>Heunggongvirae</taxon>
        <taxon>Uroviricota</taxon>
        <taxon>Caudoviricetes</taxon>
        <taxon>Drexlerviridae</taxon>
        <taxon>Kyungwonvirus</taxon>
        <taxon>Kyungwonvirus CS01</taxon>
    </lineage>
</organism>
<proteinExistence type="predicted"/>
<dbReference type="EMBL" id="MH845412">
    <property type="protein sequence ID" value="AYJ73325.1"/>
    <property type="molecule type" value="Genomic_DNA"/>
</dbReference>
<gene>
    <name evidence="1" type="ORF">CS01_037</name>
</gene>
<accession>A0A3B8E4Z6</accession>
<name>A0A3B8E4Z6_9CAUD</name>
<dbReference type="Proteomes" id="UP000279491">
    <property type="component" value="Segment"/>
</dbReference>
<reference evidence="1" key="1">
    <citation type="submission" date="2018-09" db="EMBL/GenBank/DDBJ databases">
        <title>Genome Analysis and Characterisation of Bacteriophage CS01 Active against Cronobacter sakazakii.</title>
        <authorList>
            <person name="Kim G.-H."/>
            <person name="Kim J."/>
            <person name="Yoon S.-S."/>
        </authorList>
    </citation>
    <scope>NUCLEOTIDE SEQUENCE [LARGE SCALE GENOMIC DNA]</scope>
</reference>
<evidence type="ECO:0000313" key="1">
    <source>
        <dbReference type="EMBL" id="AYJ73325.1"/>
    </source>
</evidence>
<keyword evidence="2" id="KW-1185">Reference proteome</keyword>
<protein>
    <submittedName>
        <fullName evidence="1">Uncharacterized protein</fullName>
    </submittedName>
</protein>